<proteinExistence type="predicted"/>
<evidence type="ECO:0000256" key="1">
    <source>
        <dbReference type="SAM" id="MobiDB-lite"/>
    </source>
</evidence>
<sequence length="144" mass="15959">MENSSGFLRRHPCLPALATSCILNKALPLPMIGAKNDACEIRVKSRRRIESSSPTDVVETGQDDETTGTGCSLQRTHSSGRNLLSSPSGDEREIFQRETRRPRWRSMQLQFTPLNCQAVLAAGAETVESVWRSKAKKGNDGNDW</sequence>
<dbReference type="Proteomes" id="UP001215598">
    <property type="component" value="Unassembled WGS sequence"/>
</dbReference>
<dbReference type="AlphaFoldDB" id="A0AAD7HEU0"/>
<name>A0AAD7HEU0_9AGAR</name>
<organism evidence="2 3">
    <name type="scientific">Mycena metata</name>
    <dbReference type="NCBI Taxonomy" id="1033252"/>
    <lineage>
        <taxon>Eukaryota</taxon>
        <taxon>Fungi</taxon>
        <taxon>Dikarya</taxon>
        <taxon>Basidiomycota</taxon>
        <taxon>Agaricomycotina</taxon>
        <taxon>Agaricomycetes</taxon>
        <taxon>Agaricomycetidae</taxon>
        <taxon>Agaricales</taxon>
        <taxon>Marasmiineae</taxon>
        <taxon>Mycenaceae</taxon>
        <taxon>Mycena</taxon>
    </lineage>
</organism>
<gene>
    <name evidence="2" type="ORF">B0H16DRAFT_1475294</name>
</gene>
<protein>
    <submittedName>
        <fullName evidence="2">Uncharacterized protein</fullName>
    </submittedName>
</protein>
<reference evidence="2" key="1">
    <citation type="submission" date="2023-03" db="EMBL/GenBank/DDBJ databases">
        <title>Massive genome expansion in bonnet fungi (Mycena s.s.) driven by repeated elements and novel gene families across ecological guilds.</title>
        <authorList>
            <consortium name="Lawrence Berkeley National Laboratory"/>
            <person name="Harder C.B."/>
            <person name="Miyauchi S."/>
            <person name="Viragh M."/>
            <person name="Kuo A."/>
            <person name="Thoen E."/>
            <person name="Andreopoulos B."/>
            <person name="Lu D."/>
            <person name="Skrede I."/>
            <person name="Drula E."/>
            <person name="Henrissat B."/>
            <person name="Morin E."/>
            <person name="Kohler A."/>
            <person name="Barry K."/>
            <person name="LaButti K."/>
            <person name="Morin E."/>
            <person name="Salamov A."/>
            <person name="Lipzen A."/>
            <person name="Mereny Z."/>
            <person name="Hegedus B."/>
            <person name="Baldrian P."/>
            <person name="Stursova M."/>
            <person name="Weitz H."/>
            <person name="Taylor A."/>
            <person name="Grigoriev I.V."/>
            <person name="Nagy L.G."/>
            <person name="Martin F."/>
            <person name="Kauserud H."/>
        </authorList>
    </citation>
    <scope>NUCLEOTIDE SEQUENCE</scope>
    <source>
        <strain evidence="2">CBHHK182m</strain>
    </source>
</reference>
<accession>A0AAD7HEU0</accession>
<comment type="caution">
    <text evidence="2">The sequence shown here is derived from an EMBL/GenBank/DDBJ whole genome shotgun (WGS) entry which is preliminary data.</text>
</comment>
<feature type="region of interest" description="Disordered" evidence="1">
    <location>
        <begin position="46"/>
        <end position="101"/>
    </location>
</feature>
<feature type="compositionally biased region" description="Basic and acidic residues" evidence="1">
    <location>
        <begin position="89"/>
        <end position="101"/>
    </location>
</feature>
<evidence type="ECO:0000313" key="3">
    <source>
        <dbReference type="Proteomes" id="UP001215598"/>
    </source>
</evidence>
<evidence type="ECO:0000313" key="2">
    <source>
        <dbReference type="EMBL" id="KAJ7718940.1"/>
    </source>
</evidence>
<keyword evidence="3" id="KW-1185">Reference proteome</keyword>
<feature type="compositionally biased region" description="Polar residues" evidence="1">
    <location>
        <begin position="71"/>
        <end position="88"/>
    </location>
</feature>
<dbReference type="EMBL" id="JARKIB010000259">
    <property type="protein sequence ID" value="KAJ7718940.1"/>
    <property type="molecule type" value="Genomic_DNA"/>
</dbReference>